<dbReference type="SMART" id="SM00086">
    <property type="entry name" value="PAC"/>
    <property type="match status" value="1"/>
</dbReference>
<dbReference type="PRINTS" id="PR00344">
    <property type="entry name" value="BCTRLSENSOR"/>
</dbReference>
<dbReference type="PANTHER" id="PTHR43065:SF46">
    <property type="entry name" value="C4-DICARBOXYLATE TRANSPORT SENSOR PROTEIN DCTB"/>
    <property type="match status" value="1"/>
</dbReference>
<dbReference type="InterPro" id="IPR005467">
    <property type="entry name" value="His_kinase_dom"/>
</dbReference>
<dbReference type="InterPro" id="IPR003661">
    <property type="entry name" value="HisK_dim/P_dom"/>
</dbReference>
<dbReference type="EC" id="2.7.13.3" evidence="2"/>
<reference evidence="14 15" key="1">
    <citation type="journal article" date="2013" name="Environ. Microbiol.">
        <title>Complete genome, catabolic sub-proteomes and key-metabolites of Desulfobacula toluolica Tol2, a marine, aromatic compound-degrading, sulfate-reducing bacterium.</title>
        <authorList>
            <person name="Wohlbrand L."/>
            <person name="Jacob J.H."/>
            <person name="Kube M."/>
            <person name="Mussmann M."/>
            <person name="Jarling R."/>
            <person name="Beck A."/>
            <person name="Amann R."/>
            <person name="Wilkes H."/>
            <person name="Reinhardt R."/>
            <person name="Rabus R."/>
        </authorList>
    </citation>
    <scope>NUCLEOTIDE SEQUENCE [LARGE SCALE GENOMIC DNA]</scope>
    <source>
        <strain evidence="15">DSM 7467 / Tol2</strain>
    </source>
</reference>
<proteinExistence type="predicted"/>
<evidence type="ECO:0000256" key="7">
    <source>
        <dbReference type="ARBA" id="ARBA00022840"/>
    </source>
</evidence>
<dbReference type="PANTHER" id="PTHR43065">
    <property type="entry name" value="SENSOR HISTIDINE KINASE"/>
    <property type="match status" value="1"/>
</dbReference>
<dbReference type="Pfam" id="PF00512">
    <property type="entry name" value="HisKA"/>
    <property type="match status" value="1"/>
</dbReference>
<dbReference type="NCBIfam" id="TIGR00229">
    <property type="entry name" value="sensory_box"/>
    <property type="match status" value="1"/>
</dbReference>
<dbReference type="STRING" id="651182.TOL2_C41170"/>
<evidence type="ECO:0000256" key="1">
    <source>
        <dbReference type="ARBA" id="ARBA00000085"/>
    </source>
</evidence>
<feature type="modified residue" description="4-aspartylphosphate" evidence="9">
    <location>
        <position position="784"/>
    </location>
</feature>
<sequence length="866" mass="97548">MSNKAVSSIPFEKNKFVLIVTDTGCSNILSEILSGAGYRIDYAKTCRVVLDIVKKKLPDIVIIDIQRPGNHEFELCRTLNSNDISLNIPIIFICTLPELDDKEKAFEAGCYDFITKPFFAVELLSRIKNCIMMQQHQKQLEQIIHERTLALQQEQDKLRRELQIRTQNAVIRENQLKLLSLSFDISQTMIQGKTITQMLQNCCELIVHHLDAVFTRVWLIDELQNVLVLQASAGMYTSINGKHSRKSVACTNKIGKIFLTKSPHTTNAIMGDFQVCDQEWAKKEKMVSFAGHPLVVDDKVIGVVAMFSKNILSNMVMKSLESVANSISLGVRRKLSEASLLASETRFRDLIEDTVDWIWELNHEGVYTYSSPRVFNLLGYDPGEIMGKTPFEFMPPEEGLKMQTIFREMVSGQKMFSAIENTCLHKNGNKVVLEASARPIFNDDGTLWGYRGINRDITERKNSQEALRQRDEQLRQTQKMEAIGTLAGGIAHDFNNILAAILGYTELALFDLPEESRKKHELDQVLKAGHRAKELIRQILTFSRKSDQMLRPLRVQIIAKEVVKLLRSSIPSTISIKQNIDPGCENVVADPTQIHQVFMNLCTNAYHAMKESGGVLNISLQQIQLNREDLNGNLNIKTGSYLKLEVSDSGIGIPKDIQNKIFEPYYTTKGMGEGTGLGLAVVHGIVKNLHGDITVNSEPGKGTAFCVYLPVAKATKKNVRERSMAPVPTGKEHILLVDDDEDLARMHKQMLERLGYKVTVLTSSVETLDVFQNSPNGFDLVMTDMTMPGMTGAELARRIFKIKPDMPVILCTGYSEIINAEQAKAMGINAYLSKPILKRELADVVRTVLDETKEINIKEKKYWTTY</sequence>
<dbReference type="Proteomes" id="UP000007347">
    <property type="component" value="Chromosome"/>
</dbReference>
<comment type="catalytic activity">
    <reaction evidence="1">
        <text>ATP + protein L-histidine = ADP + protein N-phospho-L-histidine.</text>
        <dbReference type="EC" id="2.7.13.3"/>
    </reaction>
</comment>
<evidence type="ECO:0000256" key="4">
    <source>
        <dbReference type="ARBA" id="ARBA00022679"/>
    </source>
</evidence>
<dbReference type="InterPro" id="IPR011006">
    <property type="entry name" value="CheY-like_superfamily"/>
</dbReference>
<dbReference type="KEGG" id="dto:TOL2_C41170"/>
<evidence type="ECO:0000259" key="12">
    <source>
        <dbReference type="PROSITE" id="PS50112"/>
    </source>
</evidence>
<dbReference type="RefSeq" id="WP_014959453.1">
    <property type="nucleotide sequence ID" value="NC_018645.1"/>
</dbReference>
<dbReference type="Pfam" id="PF00072">
    <property type="entry name" value="Response_reg"/>
    <property type="match status" value="2"/>
</dbReference>
<dbReference type="Gene3D" id="3.40.50.2300">
    <property type="match status" value="2"/>
</dbReference>
<evidence type="ECO:0000259" key="11">
    <source>
        <dbReference type="PROSITE" id="PS50110"/>
    </source>
</evidence>
<keyword evidence="15" id="KW-1185">Reference proteome</keyword>
<dbReference type="Gene3D" id="3.30.565.10">
    <property type="entry name" value="Histidine kinase-like ATPase, C-terminal domain"/>
    <property type="match status" value="1"/>
</dbReference>
<dbReference type="Gene3D" id="3.30.450.40">
    <property type="match status" value="1"/>
</dbReference>
<dbReference type="InterPro" id="IPR035965">
    <property type="entry name" value="PAS-like_dom_sf"/>
</dbReference>
<dbReference type="GO" id="GO:0000155">
    <property type="term" value="F:phosphorelay sensor kinase activity"/>
    <property type="evidence" value="ECO:0007669"/>
    <property type="project" value="InterPro"/>
</dbReference>
<evidence type="ECO:0000313" key="15">
    <source>
        <dbReference type="Proteomes" id="UP000007347"/>
    </source>
</evidence>
<keyword evidence="7" id="KW-0067">ATP-binding</keyword>
<keyword evidence="8" id="KW-0902">Two-component regulatory system</keyword>
<feature type="modified residue" description="4-aspartylphosphate" evidence="9">
    <location>
        <position position="64"/>
    </location>
</feature>
<evidence type="ECO:0000256" key="6">
    <source>
        <dbReference type="ARBA" id="ARBA00022777"/>
    </source>
</evidence>
<name>K0NQ31_DESTT</name>
<dbReference type="SUPFAM" id="SSF55781">
    <property type="entry name" value="GAF domain-like"/>
    <property type="match status" value="1"/>
</dbReference>
<dbReference type="EMBL" id="FO203503">
    <property type="protein sequence ID" value="CCK82273.1"/>
    <property type="molecule type" value="Genomic_DNA"/>
</dbReference>
<dbReference type="OrthoDB" id="5409350at2"/>
<dbReference type="GO" id="GO:0005524">
    <property type="term" value="F:ATP binding"/>
    <property type="evidence" value="ECO:0007669"/>
    <property type="project" value="UniProtKB-KW"/>
</dbReference>
<feature type="domain" description="PAC" evidence="13">
    <location>
        <begin position="417"/>
        <end position="469"/>
    </location>
</feature>
<dbReference type="CDD" id="cd00082">
    <property type="entry name" value="HisKA"/>
    <property type="match status" value="1"/>
</dbReference>
<evidence type="ECO:0000256" key="5">
    <source>
        <dbReference type="ARBA" id="ARBA00022741"/>
    </source>
</evidence>
<dbReference type="InterPro" id="IPR001610">
    <property type="entry name" value="PAC"/>
</dbReference>
<dbReference type="InterPro" id="IPR036890">
    <property type="entry name" value="HATPase_C_sf"/>
</dbReference>
<organism evidence="14 15">
    <name type="scientific">Desulfobacula toluolica (strain DSM 7467 / Tol2)</name>
    <dbReference type="NCBI Taxonomy" id="651182"/>
    <lineage>
        <taxon>Bacteria</taxon>
        <taxon>Pseudomonadati</taxon>
        <taxon>Thermodesulfobacteriota</taxon>
        <taxon>Desulfobacteria</taxon>
        <taxon>Desulfobacterales</taxon>
        <taxon>Desulfobacteraceae</taxon>
        <taxon>Desulfobacula</taxon>
    </lineage>
</organism>
<dbReference type="SMART" id="SM00448">
    <property type="entry name" value="REC"/>
    <property type="match status" value="2"/>
</dbReference>
<dbReference type="InterPro" id="IPR003594">
    <property type="entry name" value="HATPase_dom"/>
</dbReference>
<dbReference type="SMART" id="SM00388">
    <property type="entry name" value="HisKA"/>
    <property type="match status" value="1"/>
</dbReference>
<dbReference type="SMART" id="SM00065">
    <property type="entry name" value="GAF"/>
    <property type="match status" value="1"/>
</dbReference>
<dbReference type="PROSITE" id="PS50112">
    <property type="entry name" value="PAS"/>
    <property type="match status" value="1"/>
</dbReference>
<evidence type="ECO:0000313" key="14">
    <source>
        <dbReference type="EMBL" id="CCK82273.1"/>
    </source>
</evidence>
<keyword evidence="3 9" id="KW-0597">Phosphoprotein</keyword>
<evidence type="ECO:0000256" key="9">
    <source>
        <dbReference type="PROSITE-ProRule" id="PRU00169"/>
    </source>
</evidence>
<dbReference type="Pfam" id="PF02518">
    <property type="entry name" value="HATPase_c"/>
    <property type="match status" value="1"/>
</dbReference>
<dbReference type="InterPro" id="IPR036097">
    <property type="entry name" value="HisK_dim/P_sf"/>
</dbReference>
<feature type="domain" description="PAS" evidence="12">
    <location>
        <begin position="343"/>
        <end position="413"/>
    </location>
</feature>
<dbReference type="SUPFAM" id="SSF52172">
    <property type="entry name" value="CheY-like"/>
    <property type="match status" value="2"/>
</dbReference>
<dbReference type="Pfam" id="PF13185">
    <property type="entry name" value="GAF_2"/>
    <property type="match status" value="1"/>
</dbReference>
<dbReference type="Gene3D" id="3.30.450.20">
    <property type="entry name" value="PAS domain"/>
    <property type="match status" value="1"/>
</dbReference>
<dbReference type="CDD" id="cd00130">
    <property type="entry name" value="PAS"/>
    <property type="match status" value="1"/>
</dbReference>
<dbReference type="Pfam" id="PF13426">
    <property type="entry name" value="PAS_9"/>
    <property type="match status" value="1"/>
</dbReference>
<dbReference type="HOGENOM" id="CLU_000445_114_51_7"/>
<evidence type="ECO:0000256" key="3">
    <source>
        <dbReference type="ARBA" id="ARBA00022553"/>
    </source>
</evidence>
<feature type="domain" description="Response regulatory" evidence="11">
    <location>
        <begin position="733"/>
        <end position="849"/>
    </location>
</feature>
<feature type="domain" description="Response regulatory" evidence="11">
    <location>
        <begin position="15"/>
        <end position="131"/>
    </location>
</feature>
<evidence type="ECO:0000256" key="8">
    <source>
        <dbReference type="ARBA" id="ARBA00023012"/>
    </source>
</evidence>
<keyword evidence="4 14" id="KW-0808">Transferase</keyword>
<accession>K0NQ31</accession>
<dbReference type="SUPFAM" id="SSF47384">
    <property type="entry name" value="Homodimeric domain of signal transducing histidine kinase"/>
    <property type="match status" value="1"/>
</dbReference>
<feature type="domain" description="Histidine kinase" evidence="10">
    <location>
        <begin position="489"/>
        <end position="713"/>
    </location>
</feature>
<evidence type="ECO:0000259" key="10">
    <source>
        <dbReference type="PROSITE" id="PS50109"/>
    </source>
</evidence>
<dbReference type="PROSITE" id="PS50113">
    <property type="entry name" value="PAC"/>
    <property type="match status" value="1"/>
</dbReference>
<dbReference type="InterPro" id="IPR029016">
    <property type="entry name" value="GAF-like_dom_sf"/>
</dbReference>
<dbReference type="SMART" id="SM00091">
    <property type="entry name" value="PAS"/>
    <property type="match status" value="1"/>
</dbReference>
<dbReference type="CDD" id="cd17546">
    <property type="entry name" value="REC_hyHK_CKI1_RcsC-like"/>
    <property type="match status" value="1"/>
</dbReference>
<dbReference type="PROSITE" id="PS50110">
    <property type="entry name" value="RESPONSE_REGULATORY"/>
    <property type="match status" value="2"/>
</dbReference>
<keyword evidence="5" id="KW-0547">Nucleotide-binding</keyword>
<dbReference type="AlphaFoldDB" id="K0NQ31"/>
<dbReference type="Gene3D" id="1.10.287.130">
    <property type="match status" value="1"/>
</dbReference>
<keyword evidence="6 14" id="KW-0418">Kinase</keyword>
<evidence type="ECO:0000256" key="2">
    <source>
        <dbReference type="ARBA" id="ARBA00012438"/>
    </source>
</evidence>
<evidence type="ECO:0000259" key="13">
    <source>
        <dbReference type="PROSITE" id="PS50113"/>
    </source>
</evidence>
<dbReference type="SUPFAM" id="SSF55785">
    <property type="entry name" value="PYP-like sensor domain (PAS domain)"/>
    <property type="match status" value="1"/>
</dbReference>
<gene>
    <name evidence="14" type="ordered locus">TOL2_C41170</name>
</gene>
<dbReference type="InterPro" id="IPR001789">
    <property type="entry name" value="Sig_transdc_resp-reg_receiver"/>
</dbReference>
<dbReference type="InterPro" id="IPR000700">
    <property type="entry name" value="PAS-assoc_C"/>
</dbReference>
<dbReference type="SUPFAM" id="SSF55874">
    <property type="entry name" value="ATPase domain of HSP90 chaperone/DNA topoisomerase II/histidine kinase"/>
    <property type="match status" value="1"/>
</dbReference>
<dbReference type="InterPro" id="IPR004358">
    <property type="entry name" value="Sig_transdc_His_kin-like_C"/>
</dbReference>
<dbReference type="PROSITE" id="PS50109">
    <property type="entry name" value="HIS_KIN"/>
    <property type="match status" value="1"/>
</dbReference>
<dbReference type="InterPro" id="IPR003018">
    <property type="entry name" value="GAF"/>
</dbReference>
<protein>
    <recommendedName>
        <fullName evidence="2">histidine kinase</fullName>
        <ecNumber evidence="2">2.7.13.3</ecNumber>
    </recommendedName>
</protein>
<dbReference type="InterPro" id="IPR000014">
    <property type="entry name" value="PAS"/>
</dbReference>
<dbReference type="SMART" id="SM00387">
    <property type="entry name" value="HATPase_c"/>
    <property type="match status" value="1"/>
</dbReference>